<comment type="caution">
    <text evidence="2">The sequence shown here is derived from an EMBL/GenBank/DDBJ whole genome shotgun (WGS) entry which is preliminary data.</text>
</comment>
<keyword evidence="3" id="KW-1185">Reference proteome</keyword>
<accession>A0A8H5V0F1</accession>
<organism evidence="2 3">
    <name type="scientific">Gibberella subglutinans</name>
    <name type="common">Fusarium subglutinans</name>
    <dbReference type="NCBI Taxonomy" id="42677"/>
    <lineage>
        <taxon>Eukaryota</taxon>
        <taxon>Fungi</taxon>
        <taxon>Dikarya</taxon>
        <taxon>Ascomycota</taxon>
        <taxon>Pezizomycotina</taxon>
        <taxon>Sordariomycetes</taxon>
        <taxon>Hypocreomycetidae</taxon>
        <taxon>Hypocreales</taxon>
        <taxon>Nectriaceae</taxon>
        <taxon>Fusarium</taxon>
        <taxon>Fusarium fujikuroi species complex</taxon>
    </lineage>
</organism>
<dbReference type="EMBL" id="JAAOAV010000080">
    <property type="protein sequence ID" value="KAF5604130.1"/>
    <property type="molecule type" value="Genomic_DNA"/>
</dbReference>
<proteinExistence type="predicted"/>
<dbReference type="RefSeq" id="XP_036537557.1">
    <property type="nucleotide sequence ID" value="XM_036685151.1"/>
</dbReference>
<protein>
    <submittedName>
        <fullName evidence="2">Uncharacterized protein</fullName>
    </submittedName>
</protein>
<name>A0A8H5V0F1_GIBSU</name>
<dbReference type="OrthoDB" id="3235083at2759"/>
<gene>
    <name evidence="2" type="ORF">FSUBG_6903</name>
</gene>
<feature type="compositionally biased region" description="Acidic residues" evidence="1">
    <location>
        <begin position="669"/>
        <end position="683"/>
    </location>
</feature>
<dbReference type="Proteomes" id="UP000547976">
    <property type="component" value="Unassembled WGS sequence"/>
</dbReference>
<sequence>MQTIGFLPSAFPIRQARPALWLYALFFLANEAMICSRTALKNDNLAMAEHLQIIHARSSICPEEEEILTSSEYYDIRTINLSMSSKDSYLSDPRCQCDFVVGTTQASINSGLWEYLYEESQPVQYLCFLADDNGYPTVQISLDDLMVQSGGINPFFIPDDADSDNPQVSALANNTDFSVGVMLQMGLPEGHTPQTLPPIVTLNTASNVAFNLYCKQIKVVSIKWGRREKFSWNVFKQPVGPSGTPWTMKMSVDLTIGDLDKKLNTPYFNNHPKLRDQLLKALDNLSDTAFSLQQLLFDLDNALLETIPDFSGVTDEDARNVLENYFRDIYVKNATEYGLPLVSITAVTQGKDDSTLKLTGFERIVNPLKDGNGNPISNPTDSQRAVYTLDHLCATNSNPVPRITGLDWNWVQPAESGDHSGAVAINRNILTQFISSKLEKLATSACFTSKIYDDHVEFTAEGTPVVTIPPSGSNTIHMDHSHTSESPQTFSCPGFDILVQVDTDVSIVYALDVFFEGTALRTVQNSQITFSSVLDMSPYGGHGDLLCMMNVVDKTLTDTFAISVDQSGSLQLVKSDQKETDQSDTEPTTIFNSFDYGDSSIILEAVLAAFDTEIRGIQVDIAQSSAGILHELQISTLQNFVFPGGKVFTYKDPFFSDHQDLVCKITYVDPEEEPQYTDDEDDTSDSRSHSPLPPPEDSSSGRLAASSELIQNYVQGEIVSPTDKFESLQTTEGHTILFSCDTSGVLHAIEEQSGNSHTGWKTHDLSTVVLRSHFPDDVTSAKVRTFDVGQSALDGTIGLMMAVSLDDTDHLFISLGNSSESTSWVDAPTWINVPFDAADEQLENLIITGTMFAETMGGVQYLVVDIDRSGNTADPHISRYHIDPSRSSGQYWVKHDVTVDISAGKYQSAVGRVSGKPVDGIYTAGYAGASAQLIYEPIINWYGGGPATPITLQTPGREVPSTIATTRNGEGSSDLYVIAGSTLYRFAADEQEGNFEPTALVTSDVIAQTDTLRAMNHNGVTTLWGRTGSDEVYYISCETSQLYDSKAWNPPVPLLSGVERMSTYINRLDGGNTIFTAGNGRLQKIVQDDPATGGLWRSQNIILASPPDEKSTSFKSYTTTIHITQKDAELPASNTTVRLSAHSRTPVYINGLYYVLSPAPIQIPTDAGGSLTIIDTTEGLNAAVLTVSVEDDPAITINPMRKSMDKLTSLNSTSKLRDAQFPSTTVAGGVVGSPDYTHLVDPSVNDDDVSNVANHLDVLSQASAMLESSGTKPLLAKNHRAITIPHTTTLFSFGDLFNGLVGDFEDWAGKLADTIGSLAGDVWSWMKHNAEALGQLVKDAATGTLHFFAQIGDSVYHAVLDTMHAIAGAAEWIYKKIKTGIQDLLGFLEMLFEWDDIRRSKDVIHNAFKLWMQHQVEYLPKAKDALDQNIDAFKQGLTEWTQSTDISAFGGLSQNPISQNTEDPNKDQTSGSKLFATHYQNHASEVQYIGGCPEVGSVEDLINDLLAVISQEGAVLDDTFNQLTTLAQDLSSLSAQDALKRAAAILLGAAFSSVQVVVDALLNVLYKVSETVLTILDAPIRVPIISDILDAVFPNFKMLSFLDLICWIAAMGFTVVHKIIEGSAPFPKGNEYVQEIISAGTWEQLEDACQKSDLSFQKTFFKATHSIAAFLALVGNPISSAEAMSEAGSLGMLSTGATVIKVVATGSQTIGDILVPRYPVKNEVVQTISHVTTCLGILTSIVFSSTVQSKLKAKMINSLSVADPRGVGAIVDVILVVPCLAVTGWHFYELTKDSTGATLTAAILGEVSSLASYASKISYAVAVNDEDPDSRLIAVTAKAACDDLYSGLQVAESIAGFS</sequence>
<evidence type="ECO:0000313" key="3">
    <source>
        <dbReference type="Proteomes" id="UP000547976"/>
    </source>
</evidence>
<reference evidence="2 3" key="1">
    <citation type="submission" date="2020-05" db="EMBL/GenBank/DDBJ databases">
        <title>Identification and distribution of gene clusters putatively required for synthesis of sphingolipid metabolism inhibitors in phylogenetically diverse species of the filamentous fungus Fusarium.</title>
        <authorList>
            <person name="Kim H.-S."/>
            <person name="Busman M."/>
            <person name="Brown D.W."/>
            <person name="Divon H."/>
            <person name="Uhlig S."/>
            <person name="Proctor R.H."/>
        </authorList>
    </citation>
    <scope>NUCLEOTIDE SEQUENCE [LARGE SCALE GENOMIC DNA]</scope>
    <source>
        <strain evidence="2 3">NRRL 66333</strain>
    </source>
</reference>
<evidence type="ECO:0000256" key="1">
    <source>
        <dbReference type="SAM" id="MobiDB-lite"/>
    </source>
</evidence>
<feature type="region of interest" description="Disordered" evidence="1">
    <location>
        <begin position="668"/>
        <end position="702"/>
    </location>
</feature>
<dbReference type="GeneID" id="59319869"/>
<evidence type="ECO:0000313" key="2">
    <source>
        <dbReference type="EMBL" id="KAF5604130.1"/>
    </source>
</evidence>